<dbReference type="SUPFAM" id="SSF142764">
    <property type="entry name" value="YgbK-like"/>
    <property type="match status" value="1"/>
</dbReference>
<dbReference type="InterPro" id="IPR010737">
    <property type="entry name" value="4-carb_acid_sugar_kinase_N"/>
</dbReference>
<evidence type="ECO:0000256" key="4">
    <source>
        <dbReference type="ARBA" id="ARBA00022777"/>
    </source>
</evidence>
<evidence type="ECO:0000259" key="8">
    <source>
        <dbReference type="Pfam" id="PF17042"/>
    </source>
</evidence>
<dbReference type="Pfam" id="PF17042">
    <property type="entry name" value="NBD_C"/>
    <property type="match status" value="1"/>
</dbReference>
<dbReference type="InterPro" id="IPR031475">
    <property type="entry name" value="NBD_C"/>
</dbReference>
<dbReference type="InterPro" id="IPR037051">
    <property type="entry name" value="4-carb_acid_sugar_kinase_N_sf"/>
</dbReference>
<comment type="similarity">
    <text evidence="1">Belongs to the four-carbon acid sugar kinase family.</text>
</comment>
<accession>F5YGB7</accession>
<keyword evidence="5" id="KW-0067">ATP-binding</keyword>
<dbReference type="InParanoid" id="F5YGB7"/>
<dbReference type="HOGENOM" id="CLU_044742_0_0_12"/>
<dbReference type="eggNOG" id="COG3395">
    <property type="taxonomic scope" value="Bacteria"/>
</dbReference>
<protein>
    <recommendedName>
        <fullName evidence="11">Hydroxyacid dehydrogenase</fullName>
    </recommendedName>
</protein>
<evidence type="ECO:0000256" key="5">
    <source>
        <dbReference type="ARBA" id="ARBA00022840"/>
    </source>
</evidence>
<dbReference type="EMBL" id="CP001841">
    <property type="protein sequence ID" value="AEF81812.1"/>
    <property type="molecule type" value="Genomic_DNA"/>
</dbReference>
<evidence type="ECO:0000313" key="10">
    <source>
        <dbReference type="Proteomes" id="UP000009222"/>
    </source>
</evidence>
<keyword evidence="6" id="KW-0119">Carbohydrate metabolism</keyword>
<keyword evidence="3" id="KW-0547">Nucleotide-binding</keyword>
<feature type="domain" description="Four-carbon acid sugar kinase N-terminal" evidence="7">
    <location>
        <begin position="41"/>
        <end position="290"/>
    </location>
</feature>
<dbReference type="Gene3D" id="3.40.980.20">
    <property type="entry name" value="Four-carbon acid sugar kinase, nucleotide binding domain"/>
    <property type="match status" value="1"/>
</dbReference>
<evidence type="ECO:0000256" key="6">
    <source>
        <dbReference type="ARBA" id="ARBA00023277"/>
    </source>
</evidence>
<organism evidence="9 10">
    <name type="scientific">Leadbettera azotonutricia (strain ATCC BAA-888 / DSM 13862 / ZAS-9)</name>
    <name type="common">Treponema azotonutricium</name>
    <dbReference type="NCBI Taxonomy" id="545695"/>
    <lineage>
        <taxon>Bacteria</taxon>
        <taxon>Pseudomonadati</taxon>
        <taxon>Spirochaetota</taxon>
        <taxon>Spirochaetia</taxon>
        <taxon>Spirochaetales</taxon>
        <taxon>Breznakiellaceae</taxon>
        <taxon>Leadbettera</taxon>
    </lineage>
</organism>
<proteinExistence type="inferred from homology"/>
<evidence type="ECO:0000256" key="3">
    <source>
        <dbReference type="ARBA" id="ARBA00022741"/>
    </source>
</evidence>
<sequence length="489" mass="53366">MSEKDIPLTEMLARYGPANSAEAEKAAAFIAGEIESKKRKIIVLDDDPTGVQTVHGVSVYTGWDASSIEAGFDEPGVLFFILTNSRSMGSAETAKVHSEIGQTIAKIAKKKGREFILISRSDSTLRGHYPLETQTLKDAIEAECHSDNPNFCFDGEIICPFFIEGGRYTAGNIHYVKTGDVLVPAAQTEFAGDKTFGYHHSDLTEWVEEMTGSDFSPGVFPAAKVTAVSIEDIRQTGAEKVTALLMGVKDFGKVVVNALDYSDIRIFCAALYQALDNGKHFIIRSAAAIPKVLGNIGEKPLLNKNDLLDTGNKRGGLVVIGSHVKKTTRQLELLLENKNISAIEFNTHLVLDDEKFNEEINRVQKLCNDSIEAGRTTAVFTCRNRFDLNTGKKEDELRVAVKIANAVTSFVTNLPGRPRFIISKGGITSSEIGTKALKVKKALVLGQVLPGIPVWLTGAESRFPKTPYIIFPGNVGEEDSLKKIVEMLL</sequence>
<dbReference type="GO" id="GO:0005524">
    <property type="term" value="F:ATP binding"/>
    <property type="evidence" value="ECO:0007669"/>
    <property type="project" value="UniProtKB-KW"/>
</dbReference>
<evidence type="ECO:0000256" key="1">
    <source>
        <dbReference type="ARBA" id="ARBA00005715"/>
    </source>
</evidence>
<dbReference type="Pfam" id="PF07005">
    <property type="entry name" value="SBD_N"/>
    <property type="match status" value="1"/>
</dbReference>
<keyword evidence="4" id="KW-0418">Kinase</keyword>
<evidence type="ECO:0000259" key="7">
    <source>
        <dbReference type="Pfam" id="PF07005"/>
    </source>
</evidence>
<reference evidence="10" key="1">
    <citation type="submission" date="2009-12" db="EMBL/GenBank/DDBJ databases">
        <title>Complete sequence of Treponema azotonutricium strain ZAS-9.</title>
        <authorList>
            <person name="Tetu S.G."/>
            <person name="Matson E."/>
            <person name="Ren Q."/>
            <person name="Seshadri R."/>
            <person name="Elbourne L."/>
            <person name="Hassan K.A."/>
            <person name="Durkin A."/>
            <person name="Radune D."/>
            <person name="Mohamoud Y."/>
            <person name="Shay R."/>
            <person name="Jin S."/>
            <person name="Zhang X."/>
            <person name="Lucey K."/>
            <person name="Ballor N.R."/>
            <person name="Ottesen E."/>
            <person name="Rosenthal R."/>
            <person name="Allen A."/>
            <person name="Leadbetter J.R."/>
            <person name="Paulsen I.T."/>
        </authorList>
    </citation>
    <scope>NUCLEOTIDE SEQUENCE [LARGE SCALE GENOMIC DNA]</scope>
    <source>
        <strain evidence="10">ATCC BAA-888 / DSM 13862 / ZAS-9</strain>
    </source>
</reference>
<reference evidence="9 10" key="2">
    <citation type="journal article" date="2011" name="ISME J.">
        <title>RNA-seq reveals cooperative metabolic interactions between two termite-gut spirochete species in co-culture.</title>
        <authorList>
            <person name="Rosenthal A.Z."/>
            <person name="Matson E.G."/>
            <person name="Eldar A."/>
            <person name="Leadbetter J.R."/>
        </authorList>
    </citation>
    <scope>NUCLEOTIDE SEQUENCE [LARGE SCALE GENOMIC DNA]</scope>
    <source>
        <strain evidence="10">ATCC BAA-888 / DSM 13862 / ZAS-9</strain>
    </source>
</reference>
<keyword evidence="10" id="KW-1185">Reference proteome</keyword>
<keyword evidence="2" id="KW-0808">Transferase</keyword>
<evidence type="ECO:0000256" key="2">
    <source>
        <dbReference type="ARBA" id="ARBA00022679"/>
    </source>
</evidence>
<dbReference type="STRING" id="545695.TREAZ_2401"/>
<dbReference type="InterPro" id="IPR042213">
    <property type="entry name" value="NBD_C_sf"/>
</dbReference>
<dbReference type="RefSeq" id="WP_015713113.1">
    <property type="nucleotide sequence ID" value="NC_015577.1"/>
</dbReference>
<dbReference type="GO" id="GO:0016301">
    <property type="term" value="F:kinase activity"/>
    <property type="evidence" value="ECO:0007669"/>
    <property type="project" value="UniProtKB-KW"/>
</dbReference>
<gene>
    <name evidence="9" type="ordered locus">TREAZ_2401</name>
</gene>
<evidence type="ECO:0000313" key="9">
    <source>
        <dbReference type="EMBL" id="AEF81812.1"/>
    </source>
</evidence>
<dbReference type="OrthoDB" id="153193at2"/>
<feature type="domain" description="Four-carbon acid sugar kinase nucleotide binding" evidence="8">
    <location>
        <begin position="317"/>
        <end position="481"/>
    </location>
</feature>
<dbReference type="KEGG" id="taz:TREAZ_2401"/>
<dbReference type="Proteomes" id="UP000009222">
    <property type="component" value="Chromosome"/>
</dbReference>
<name>F5YGB7_LEAAZ</name>
<dbReference type="AlphaFoldDB" id="F5YGB7"/>
<dbReference type="Gene3D" id="3.40.50.10840">
    <property type="entry name" value="Putative sugar-binding, N-terminal domain"/>
    <property type="match status" value="1"/>
</dbReference>
<evidence type="ECO:0008006" key="11">
    <source>
        <dbReference type="Google" id="ProtNLM"/>
    </source>
</evidence>